<dbReference type="PATRIC" id="fig|217031.6.peg.261"/>
<sequence length="222" mass="24293">MSSHSERTDLERVCMIVNLGLGSKVVQAAKKCGISGGTVLLGKGTIKSRLLEFLALSDVRKEIVFMIGYKETIRQALEQLDQKFKFQKPNHGIAFTTPVCQVIGASSCKSDYIKEERGADPVMYHAITVIVEKGNAEFVIDAATAAGSKGGTIINARGSGIHETSKLFSMDIEPEKELVMILSETENTEPIVSSIREKLKIDEPGNGIIFIQDVHKTYGIYK</sequence>
<accession>A0A178A6M6</accession>
<evidence type="ECO:0000313" key="1">
    <source>
        <dbReference type="EMBL" id="OAK75603.1"/>
    </source>
</evidence>
<dbReference type="GO" id="GO:0030234">
    <property type="term" value="F:enzyme regulator activity"/>
    <property type="evidence" value="ECO:0007669"/>
    <property type="project" value="InterPro"/>
</dbReference>
<dbReference type="Pfam" id="PF00543">
    <property type="entry name" value="P-II"/>
    <property type="match status" value="1"/>
</dbReference>
<dbReference type="STRING" id="217031.ABB05_01200"/>
<proteinExistence type="predicted"/>
<dbReference type="AlphaFoldDB" id="A0A178A6M6"/>
<dbReference type="RefSeq" id="WP_057981936.1">
    <property type="nucleotide sequence ID" value="NZ_JAGGKH010000003.1"/>
</dbReference>
<reference evidence="1 2" key="1">
    <citation type="submission" date="2015-05" db="EMBL/GenBank/DDBJ databases">
        <title>Comparison of genome.</title>
        <authorList>
            <person name="Zheng Z."/>
            <person name="Sun M."/>
        </authorList>
    </citation>
    <scope>NUCLEOTIDE SEQUENCE [LARGE SCALE GENOMIC DNA]</scope>
    <source>
        <strain evidence="1 2">G25-74</strain>
    </source>
</reference>
<gene>
    <name evidence="1" type="ORF">ABB05_01200</name>
</gene>
<protein>
    <submittedName>
        <fullName evidence="1">Nitrogen regulatory protein P-II</fullName>
    </submittedName>
</protein>
<dbReference type="GO" id="GO:0006808">
    <property type="term" value="P:regulation of nitrogen utilization"/>
    <property type="evidence" value="ECO:0007669"/>
    <property type="project" value="InterPro"/>
</dbReference>
<dbReference type="OrthoDB" id="9803021at2"/>
<dbReference type="InterPro" id="IPR002187">
    <property type="entry name" value="N-reg_PII"/>
</dbReference>
<dbReference type="SMART" id="SM00938">
    <property type="entry name" value="P-II"/>
    <property type="match status" value="1"/>
</dbReference>
<name>A0A178A6M6_9BACI</name>
<organism evidence="1 2">
    <name type="scientific">Lederbergia galactosidilytica</name>
    <dbReference type="NCBI Taxonomy" id="217031"/>
    <lineage>
        <taxon>Bacteria</taxon>
        <taxon>Bacillati</taxon>
        <taxon>Bacillota</taxon>
        <taxon>Bacilli</taxon>
        <taxon>Bacillales</taxon>
        <taxon>Bacillaceae</taxon>
        <taxon>Lederbergia</taxon>
    </lineage>
</organism>
<dbReference type="EMBL" id="LDJR01000010">
    <property type="protein sequence ID" value="OAK75603.1"/>
    <property type="molecule type" value="Genomic_DNA"/>
</dbReference>
<comment type="caution">
    <text evidence="1">The sequence shown here is derived from an EMBL/GenBank/DDBJ whole genome shotgun (WGS) entry which is preliminary data.</text>
</comment>
<dbReference type="Proteomes" id="UP000077881">
    <property type="component" value="Unassembled WGS sequence"/>
</dbReference>
<dbReference type="InterPro" id="IPR015867">
    <property type="entry name" value="N-reg_PII/ATP_PRibTrfase_C"/>
</dbReference>
<dbReference type="PROSITE" id="PS51343">
    <property type="entry name" value="PII_GLNB_DOM"/>
    <property type="match status" value="1"/>
</dbReference>
<keyword evidence="2" id="KW-1185">Reference proteome</keyword>
<dbReference type="Gene3D" id="3.30.70.120">
    <property type="match status" value="2"/>
</dbReference>
<dbReference type="InterPro" id="IPR011322">
    <property type="entry name" value="N-reg_PII-like_a/b"/>
</dbReference>
<evidence type="ECO:0000313" key="2">
    <source>
        <dbReference type="Proteomes" id="UP000077881"/>
    </source>
</evidence>
<dbReference type="SUPFAM" id="SSF54913">
    <property type="entry name" value="GlnB-like"/>
    <property type="match status" value="2"/>
</dbReference>